<dbReference type="Proteomes" id="UP001139353">
    <property type="component" value="Unassembled WGS sequence"/>
</dbReference>
<dbReference type="PANTHER" id="PTHR30441">
    <property type="entry name" value="DUF748 DOMAIN-CONTAINING PROTEIN"/>
    <property type="match status" value="1"/>
</dbReference>
<comment type="caution">
    <text evidence="1">The sequence shown here is derived from an EMBL/GenBank/DDBJ whole genome shotgun (WGS) entry which is preliminary data.</text>
</comment>
<keyword evidence="2" id="KW-1185">Reference proteome</keyword>
<dbReference type="Gene3D" id="3.30.1330.60">
    <property type="entry name" value="OmpA-like domain"/>
    <property type="match status" value="1"/>
</dbReference>
<gene>
    <name evidence="1" type="ORF">LPC04_16220</name>
</gene>
<dbReference type="InterPro" id="IPR036737">
    <property type="entry name" value="OmpA-like_sf"/>
</dbReference>
<name>A0A9X1YM47_9BURK</name>
<dbReference type="AlphaFoldDB" id="A0A9X1YM47"/>
<organism evidence="1 2">
    <name type="scientific">Scleromatobacter humisilvae</name>
    <dbReference type="NCBI Taxonomy" id="2897159"/>
    <lineage>
        <taxon>Bacteria</taxon>
        <taxon>Pseudomonadati</taxon>
        <taxon>Pseudomonadota</taxon>
        <taxon>Betaproteobacteria</taxon>
        <taxon>Burkholderiales</taxon>
        <taxon>Sphaerotilaceae</taxon>
        <taxon>Scleromatobacter</taxon>
    </lineage>
</organism>
<protein>
    <submittedName>
        <fullName evidence="1">DUF748 domain-containing protein</fullName>
    </submittedName>
</protein>
<proteinExistence type="predicted"/>
<dbReference type="InterPro" id="IPR008023">
    <property type="entry name" value="DUF748"/>
</dbReference>
<dbReference type="GO" id="GO:0090313">
    <property type="term" value="P:regulation of protein targeting to membrane"/>
    <property type="evidence" value="ECO:0007669"/>
    <property type="project" value="TreeGrafter"/>
</dbReference>
<accession>A0A9X1YM47</accession>
<dbReference type="EMBL" id="JAJLJH010000004">
    <property type="protein sequence ID" value="MCK9687253.1"/>
    <property type="molecule type" value="Genomic_DNA"/>
</dbReference>
<reference evidence="1" key="1">
    <citation type="submission" date="2021-11" db="EMBL/GenBank/DDBJ databases">
        <title>BS-T2-15 a new species belonging to the Comamonadaceae family isolated from the soil of a French oak forest.</title>
        <authorList>
            <person name="Mieszkin S."/>
            <person name="Alain K."/>
        </authorList>
    </citation>
    <scope>NUCLEOTIDE SEQUENCE</scope>
    <source>
        <strain evidence="1">BS-T2-15</strain>
    </source>
</reference>
<sequence>MVQGKWIRRLATAIAAVIALWVLTWLAVPPLVKWQAPARLSAALGRDVTLGAVDFHPWALEIVLHDLAVGAASGEQGPPLLRVARVRANLAISSIFRRAPVIEAIDLDQARIALARTAPGHYDIDDLLKRFAAKPDAPPSEPARFALYNLQVRDLGLRFDDRPAGHVHVVDQFNLSLPFLSNLPANVDITVQPHLALRLNGAAFDSAAQATPFAATDRGTLKLALTDLDVRPYLGYLPDSLPVRVAGGALSADVSLAFAQPATGPATLSLTGWVSAKDLAVGNAAGQPLLAWKQARVGLADVQPLAHKLAFDSVSLQGVQWHLDRDANGAIDPLRAGVPSPSHAAAAASSASAPEAAPEVPWQVTVATFDIADSRIVWNDASTQPAAALVFDGLALNAKKLQWPATATMAFTLSANVAAPAASSASAAARLAFEGNANAQDAQVAMTLAGLPLQALAPYIAQSVVPRIDGRLAAKASLTWSGKADAPALKIAIADATLDALRVQPTGAASGASWDRLALDDLSLDVPARTVSIGAVKLVHPNAQVTRDARGQLDAAGWLRASTPGPAAPASQPAAAPWHVQVRSATLDDGLVQFTDASLHPEQHLPPLRAELRQLQLDVRDFAWFGDHPVPPAKVTLAARIGRPSLAASKAAHGGELGWKGTLGTSPLAARGDLRIVRFPVALVTPWVADKLPVSLLRAEAGYSGHVELQSAPAGLAVTTSGDALLGDVHLTTLAAASPASAASAPDELLGWQSLSLKGVKFAMKPNATPRLDVGQVELDDLFARVLVTEQGRLNLQDIGGGAAAPASAASGAASAPVAAASEPATAAPAPLPIVVNVGGIKLVNGRVDYTDHFVRPNYSAALTELNGSLGAFSSTSRDMAALQLHGRAEGTANLDISGQVNPLARPLALDIQAKATDLELAPLSPYAGKYAGYAIERGKLSMDVAYKIDADGKLEAKNQVILNQLTFGDAIASPTATKLPVKLAIALLKDRNGVIDINLPISGSVNDPQFSVGGIVVKLIVNLLVKALTSPFSLLTGGSSGGDGPDMSAIEFRPGTAVVTDASAASLDKVATALADRPALQLTITGSADPQAERADWQRESIEAQLRTMARDDALRTGAPASAPSSAPVALAPATRSALLKKLYQLTRLPDKPRNLVGMAKDLPDADMEALLEKNVAVNDEAMRQQALARAIAVRDALVARGISTDRVFLAAPSLHAAGADAWTPRASLALAMP</sequence>
<dbReference type="Pfam" id="PF05359">
    <property type="entry name" value="DUF748"/>
    <property type="match status" value="3"/>
</dbReference>
<dbReference type="InterPro" id="IPR052894">
    <property type="entry name" value="AsmA-related"/>
</dbReference>
<dbReference type="PANTHER" id="PTHR30441:SF8">
    <property type="entry name" value="DUF748 DOMAIN-CONTAINING PROTEIN"/>
    <property type="match status" value="1"/>
</dbReference>
<evidence type="ECO:0000313" key="2">
    <source>
        <dbReference type="Proteomes" id="UP001139353"/>
    </source>
</evidence>
<dbReference type="RefSeq" id="WP_275683294.1">
    <property type="nucleotide sequence ID" value="NZ_JAJLJH010000004.1"/>
</dbReference>
<dbReference type="GO" id="GO:0005886">
    <property type="term" value="C:plasma membrane"/>
    <property type="evidence" value="ECO:0007669"/>
    <property type="project" value="TreeGrafter"/>
</dbReference>
<evidence type="ECO:0000313" key="1">
    <source>
        <dbReference type="EMBL" id="MCK9687253.1"/>
    </source>
</evidence>